<dbReference type="Proteomes" id="UP001064489">
    <property type="component" value="Chromosome 4"/>
</dbReference>
<sequence>MSENKDKGITDDSSIPADLKLWKEALVREMRRMMRGELEQLHERLDQVENSRTEQPQPVPQTQDDDRMSNVGTGRFRRGIGGRGGRFRNREDWYGNRGDGYRERVYNNFGSIEVRIPTFQCKTDPEAYLEWEKGIELMFDCHDYSELKKVKLSAIEFTDYAIVWWDQLIVSRRRNGERPIETWEEMKTVMRRRFIPSHYYRGLFQKLQTLTQGSKCVEDYYKEMEIAMIRADIEEDRKATMARFLNGLN</sequence>
<dbReference type="AlphaFoldDB" id="A0AAD5IXC1"/>
<evidence type="ECO:0000313" key="3">
    <source>
        <dbReference type="EMBL" id="KAI9180375.1"/>
    </source>
</evidence>
<dbReference type="Pfam" id="PF03732">
    <property type="entry name" value="Retrotrans_gag"/>
    <property type="match status" value="1"/>
</dbReference>
<dbReference type="EMBL" id="JAJSOW010000101">
    <property type="protein sequence ID" value="KAI9180375.1"/>
    <property type="molecule type" value="Genomic_DNA"/>
</dbReference>
<feature type="domain" description="Retrotransposon gag" evidence="2">
    <location>
        <begin position="153"/>
        <end position="249"/>
    </location>
</feature>
<dbReference type="PANTHER" id="PTHR35046:SF9">
    <property type="entry name" value="RNA-DIRECTED DNA POLYMERASE"/>
    <property type="match status" value="1"/>
</dbReference>
<reference evidence="3" key="1">
    <citation type="journal article" date="2022" name="Plant J.">
        <title>Strategies of tolerance reflected in two North American maple genomes.</title>
        <authorList>
            <person name="McEvoy S.L."/>
            <person name="Sezen U.U."/>
            <person name="Trouern-Trend A."/>
            <person name="McMahon S.M."/>
            <person name="Schaberg P.G."/>
            <person name="Yang J."/>
            <person name="Wegrzyn J.L."/>
            <person name="Swenson N.G."/>
        </authorList>
    </citation>
    <scope>NUCLEOTIDE SEQUENCE</scope>
    <source>
        <strain evidence="3">91603</strain>
    </source>
</reference>
<protein>
    <recommendedName>
        <fullName evidence="2">Retrotransposon gag domain-containing protein</fullName>
    </recommendedName>
</protein>
<reference evidence="3" key="2">
    <citation type="submission" date="2023-02" db="EMBL/GenBank/DDBJ databases">
        <authorList>
            <person name="Swenson N.G."/>
            <person name="Wegrzyn J.L."/>
            <person name="Mcevoy S.L."/>
        </authorList>
    </citation>
    <scope>NUCLEOTIDE SEQUENCE</scope>
    <source>
        <strain evidence="3">91603</strain>
        <tissue evidence="3">Leaf</tissue>
    </source>
</reference>
<keyword evidence="4" id="KW-1185">Reference proteome</keyword>
<dbReference type="InterPro" id="IPR005162">
    <property type="entry name" value="Retrotrans_gag_dom"/>
</dbReference>
<evidence type="ECO:0000256" key="1">
    <source>
        <dbReference type="SAM" id="MobiDB-lite"/>
    </source>
</evidence>
<proteinExistence type="predicted"/>
<organism evidence="3 4">
    <name type="scientific">Acer negundo</name>
    <name type="common">Box elder</name>
    <dbReference type="NCBI Taxonomy" id="4023"/>
    <lineage>
        <taxon>Eukaryota</taxon>
        <taxon>Viridiplantae</taxon>
        <taxon>Streptophyta</taxon>
        <taxon>Embryophyta</taxon>
        <taxon>Tracheophyta</taxon>
        <taxon>Spermatophyta</taxon>
        <taxon>Magnoliopsida</taxon>
        <taxon>eudicotyledons</taxon>
        <taxon>Gunneridae</taxon>
        <taxon>Pentapetalae</taxon>
        <taxon>rosids</taxon>
        <taxon>malvids</taxon>
        <taxon>Sapindales</taxon>
        <taxon>Sapindaceae</taxon>
        <taxon>Hippocastanoideae</taxon>
        <taxon>Acereae</taxon>
        <taxon>Acer</taxon>
    </lineage>
</organism>
<comment type="caution">
    <text evidence="3">The sequence shown here is derived from an EMBL/GenBank/DDBJ whole genome shotgun (WGS) entry which is preliminary data.</text>
</comment>
<feature type="region of interest" description="Disordered" evidence="1">
    <location>
        <begin position="47"/>
        <end position="75"/>
    </location>
</feature>
<evidence type="ECO:0000313" key="4">
    <source>
        <dbReference type="Proteomes" id="UP001064489"/>
    </source>
</evidence>
<dbReference type="PANTHER" id="PTHR35046">
    <property type="entry name" value="ZINC KNUCKLE (CCHC-TYPE) FAMILY PROTEIN"/>
    <property type="match status" value="1"/>
</dbReference>
<accession>A0AAD5IXC1</accession>
<evidence type="ECO:0000259" key="2">
    <source>
        <dbReference type="Pfam" id="PF03732"/>
    </source>
</evidence>
<gene>
    <name evidence="3" type="ORF">LWI28_004199</name>
</gene>
<name>A0AAD5IXC1_ACENE</name>